<name>A0A150HA74_9MICO</name>
<dbReference type="Proteomes" id="UP000243589">
    <property type="component" value="Unassembled WGS sequence"/>
</dbReference>
<evidence type="ECO:0000313" key="5">
    <source>
        <dbReference type="Proteomes" id="UP000243589"/>
    </source>
</evidence>
<dbReference type="GO" id="GO:0016740">
    <property type="term" value="F:transferase activity"/>
    <property type="evidence" value="ECO:0007669"/>
    <property type="project" value="UniProtKB-KW"/>
</dbReference>
<evidence type="ECO:0000256" key="1">
    <source>
        <dbReference type="ARBA" id="ARBA00006739"/>
    </source>
</evidence>
<keyword evidence="2" id="KW-0812">Transmembrane</keyword>
<gene>
    <name evidence="4" type="ORF">Bravens_00766</name>
</gene>
<sequence length="337" mass="37498">MLLTVGGYHCSAYSPVEPVKLRVQENTPFGSRRIAAIVPCHNEELTVGKVISDLRAALPGADIYVYANNCSDNTAEVAREAGAIVRFENRPGKGNVIRRAFADVDADIYLIIDGDDTYEAADAPGMVQTMIDGNYDHVLGVRTPADSTAYRPGHERGNRAFNVLTSWMFRDNVTDMLSGFRVFSRRFVKSFPAVSRHFEIETELTVHTMSLRLPNTEYPVGFRDRPEGSFSKLSTFKDGFRILWLITQLTAHERPRLFYGGLTALFALISLLLGIPVVWEFFQTGYVPRLPTALLSAGCMILAFLMGSVGIIMDGVRRARRETSRLHYLALPAPGNE</sequence>
<dbReference type="Pfam" id="PF00535">
    <property type="entry name" value="Glycos_transf_2"/>
    <property type="match status" value="1"/>
</dbReference>
<keyword evidence="5" id="KW-1185">Reference proteome</keyword>
<dbReference type="CDD" id="cd04179">
    <property type="entry name" value="DPM_DPG-synthase_like"/>
    <property type="match status" value="1"/>
</dbReference>
<evidence type="ECO:0000313" key="4">
    <source>
        <dbReference type="EMBL" id="KXZ58894.1"/>
    </source>
</evidence>
<dbReference type="InterPro" id="IPR050256">
    <property type="entry name" value="Glycosyltransferase_2"/>
</dbReference>
<keyword evidence="4" id="KW-0808">Transferase</keyword>
<organism evidence="4 5">
    <name type="scientific">Brevibacterium ravenspurgense</name>
    <dbReference type="NCBI Taxonomy" id="479117"/>
    <lineage>
        <taxon>Bacteria</taxon>
        <taxon>Bacillati</taxon>
        <taxon>Actinomycetota</taxon>
        <taxon>Actinomycetes</taxon>
        <taxon>Micrococcales</taxon>
        <taxon>Brevibacteriaceae</taxon>
        <taxon>Brevibacterium</taxon>
    </lineage>
</organism>
<comment type="similarity">
    <text evidence="1">Belongs to the glycosyltransferase 2 family.</text>
</comment>
<dbReference type="SUPFAM" id="SSF53448">
    <property type="entry name" value="Nucleotide-diphospho-sugar transferases"/>
    <property type="match status" value="1"/>
</dbReference>
<keyword evidence="2" id="KW-0472">Membrane</keyword>
<dbReference type="InterPro" id="IPR001173">
    <property type="entry name" value="Glyco_trans_2-like"/>
</dbReference>
<keyword evidence="2" id="KW-1133">Transmembrane helix</keyword>
<dbReference type="PANTHER" id="PTHR48090">
    <property type="entry name" value="UNDECAPRENYL-PHOSPHATE 4-DEOXY-4-FORMAMIDO-L-ARABINOSE TRANSFERASE-RELATED"/>
    <property type="match status" value="1"/>
</dbReference>
<protein>
    <submittedName>
        <fullName evidence="4">N-glycosyltransferase</fullName>
    </submittedName>
</protein>
<accession>A0A150HA74</accession>
<dbReference type="AlphaFoldDB" id="A0A150HA74"/>
<reference evidence="4 5" key="1">
    <citation type="submission" date="2016-01" db="EMBL/GenBank/DDBJ databases">
        <title>Use of Whole Genome Sequencing to ascertain that Brevibacterium massiliense (Roux, Raoult 2009) is a later heterotypic synonym of Brevibacterium ravenspurgense (Mages 2008).</title>
        <authorList>
            <person name="Bernier A.-M."/>
            <person name="Burdz T."/>
            <person name="Huynh C."/>
            <person name="Pachecho A.L."/>
            <person name="Wiebe D."/>
            <person name="Bonner C."/>
            <person name="Bernard K."/>
        </authorList>
    </citation>
    <scope>NUCLEOTIDE SEQUENCE [LARGE SCALE GENOMIC DNA]</scope>
    <source>
        <strain evidence="4 5">CCUG56047</strain>
    </source>
</reference>
<feature type="transmembrane region" description="Helical" evidence="2">
    <location>
        <begin position="294"/>
        <end position="316"/>
    </location>
</feature>
<feature type="transmembrane region" description="Helical" evidence="2">
    <location>
        <begin position="257"/>
        <end position="282"/>
    </location>
</feature>
<dbReference type="InterPro" id="IPR029044">
    <property type="entry name" value="Nucleotide-diphossugar_trans"/>
</dbReference>
<evidence type="ECO:0000259" key="3">
    <source>
        <dbReference type="Pfam" id="PF00535"/>
    </source>
</evidence>
<dbReference type="PANTHER" id="PTHR48090:SF7">
    <property type="entry name" value="RFBJ PROTEIN"/>
    <property type="match status" value="1"/>
</dbReference>
<evidence type="ECO:0000256" key="2">
    <source>
        <dbReference type="SAM" id="Phobius"/>
    </source>
</evidence>
<dbReference type="Gene3D" id="3.90.550.10">
    <property type="entry name" value="Spore Coat Polysaccharide Biosynthesis Protein SpsA, Chain A"/>
    <property type="match status" value="1"/>
</dbReference>
<dbReference type="EMBL" id="LQQC01000008">
    <property type="protein sequence ID" value="KXZ58894.1"/>
    <property type="molecule type" value="Genomic_DNA"/>
</dbReference>
<dbReference type="PATRIC" id="fig|479117.4.peg.766"/>
<feature type="domain" description="Glycosyltransferase 2-like" evidence="3">
    <location>
        <begin position="37"/>
        <end position="189"/>
    </location>
</feature>
<proteinExistence type="inferred from homology"/>
<comment type="caution">
    <text evidence="4">The sequence shown here is derived from an EMBL/GenBank/DDBJ whole genome shotgun (WGS) entry which is preliminary data.</text>
</comment>